<evidence type="ECO:0000313" key="2">
    <source>
        <dbReference type="EMBL" id="KIS69425.1"/>
    </source>
</evidence>
<protein>
    <recommendedName>
        <fullName evidence="4">Secreted protein</fullName>
    </recommendedName>
</protein>
<proteinExistence type="predicted"/>
<dbReference type="EMBL" id="CM003145">
    <property type="protein sequence ID" value="KIS69425.1"/>
    <property type="molecule type" value="Genomic_DNA"/>
</dbReference>
<dbReference type="RefSeq" id="XP_011389116.1">
    <property type="nucleotide sequence ID" value="XM_011390814.1"/>
</dbReference>
<evidence type="ECO:0008006" key="4">
    <source>
        <dbReference type="Google" id="ProtNLM"/>
    </source>
</evidence>
<dbReference type="InParanoid" id="A0A0D1E4T5"/>
<organism evidence="2 3">
    <name type="scientific">Mycosarcoma maydis</name>
    <name type="common">Corn smut fungus</name>
    <name type="synonym">Ustilago maydis</name>
    <dbReference type="NCBI Taxonomy" id="5270"/>
    <lineage>
        <taxon>Eukaryota</taxon>
        <taxon>Fungi</taxon>
        <taxon>Dikarya</taxon>
        <taxon>Basidiomycota</taxon>
        <taxon>Ustilaginomycotina</taxon>
        <taxon>Ustilaginomycetes</taxon>
        <taxon>Ustilaginales</taxon>
        <taxon>Ustilaginaceae</taxon>
        <taxon>Mycosarcoma</taxon>
    </lineage>
</organism>
<reference evidence="2 3" key="1">
    <citation type="journal article" date="2006" name="Nature">
        <title>Insights from the genome of the biotrophic fungal plant pathogen Ustilago maydis.</title>
        <authorList>
            <person name="Kamper J."/>
            <person name="Kahmann R."/>
            <person name="Bolker M."/>
            <person name="Ma L.J."/>
            <person name="Brefort T."/>
            <person name="Saville B.J."/>
            <person name="Banuett F."/>
            <person name="Kronstad J.W."/>
            <person name="Gold S.E."/>
            <person name="Muller O."/>
            <person name="Perlin M.H."/>
            <person name="Wosten H.A."/>
            <person name="de Vries R."/>
            <person name="Ruiz-Herrera J."/>
            <person name="Reynaga-Pena C.G."/>
            <person name="Snetselaar K."/>
            <person name="McCann M."/>
            <person name="Perez-Martin J."/>
            <person name="Feldbrugge M."/>
            <person name="Basse C.W."/>
            <person name="Steinberg G."/>
            <person name="Ibeas J.I."/>
            <person name="Holloman W."/>
            <person name="Guzman P."/>
            <person name="Farman M."/>
            <person name="Stajich J.E."/>
            <person name="Sentandreu R."/>
            <person name="Gonzalez-Prieto J.M."/>
            <person name="Kennell J.C."/>
            <person name="Molina L."/>
            <person name="Schirawski J."/>
            <person name="Mendoza-Mendoza A."/>
            <person name="Greilinger D."/>
            <person name="Munch K."/>
            <person name="Rossel N."/>
            <person name="Scherer M."/>
            <person name="Vranes M."/>
            <person name="Ladendorf O."/>
            <person name="Vincon V."/>
            <person name="Fuchs U."/>
            <person name="Sandrock B."/>
            <person name="Meng S."/>
            <person name="Ho E.C."/>
            <person name="Cahill M.J."/>
            <person name="Boyce K.J."/>
            <person name="Klose J."/>
            <person name="Klosterman S.J."/>
            <person name="Deelstra H.J."/>
            <person name="Ortiz-Castellanos L."/>
            <person name="Li W."/>
            <person name="Sanchez-Alonso P."/>
            <person name="Schreier P.H."/>
            <person name="Hauser-Hahn I."/>
            <person name="Vaupel M."/>
            <person name="Koopmann E."/>
            <person name="Friedrich G."/>
            <person name="Voss H."/>
            <person name="Schluter T."/>
            <person name="Margolis J."/>
            <person name="Platt D."/>
            <person name="Swimmer C."/>
            <person name="Gnirke A."/>
            <person name="Chen F."/>
            <person name="Vysotskaia V."/>
            <person name="Mannhaupt G."/>
            <person name="Guldener U."/>
            <person name="Munsterkotter M."/>
            <person name="Haase D."/>
            <person name="Oesterheld M."/>
            <person name="Mewes H.W."/>
            <person name="Mauceli E.W."/>
            <person name="DeCaprio D."/>
            <person name="Wade C.M."/>
            <person name="Butler J."/>
            <person name="Young S."/>
            <person name="Jaffe D.B."/>
            <person name="Calvo S."/>
            <person name="Nusbaum C."/>
            <person name="Galagan J."/>
            <person name="Birren B.W."/>
        </authorList>
    </citation>
    <scope>NUCLEOTIDE SEQUENCE [LARGE SCALE GENOMIC DNA]</scope>
    <source>
        <strain evidence="3">DSM 14603 / FGSC 9021 / UM521</strain>
    </source>
</reference>
<feature type="chain" id="PRO_5002229618" description="Secreted protein" evidence="1">
    <location>
        <begin position="23"/>
        <end position="189"/>
    </location>
</feature>
<keyword evidence="3" id="KW-1185">Reference proteome</keyword>
<evidence type="ECO:0000313" key="3">
    <source>
        <dbReference type="Proteomes" id="UP000000561"/>
    </source>
</evidence>
<dbReference type="VEuPathDB" id="FungiDB:UMAG_02756"/>
<dbReference type="GeneID" id="23563426"/>
<keyword evidence="1" id="KW-0732">Signal</keyword>
<evidence type="ECO:0000256" key="1">
    <source>
        <dbReference type="SAM" id="SignalP"/>
    </source>
</evidence>
<name>A0A0D1E4T5_MYCMD</name>
<accession>A0A0D1E4T5</accession>
<sequence>MAALALWLLWLYGCFGFMAALAFMTAVCCATSVMGDGHLSVLLCAKPVLEWFQYLTTPTSTHDGPLFRQRPMYPFFATMAALRAKYPNRATTIVNLAAQRRHVGRLMGMDMLGLAHHHTEYAVVSPLVCKIESDENKIEICSLLITRISCQTPLLRTLNIRDSFNCGVFPPNFDWLILSCKRRDELLAR</sequence>
<gene>
    <name evidence="2" type="ORF">UMAG_02756</name>
</gene>
<dbReference type="Proteomes" id="UP000000561">
    <property type="component" value="Chromosome 6"/>
</dbReference>
<dbReference type="KEGG" id="uma:UMAG_02756"/>
<dbReference type="AlphaFoldDB" id="A0A0D1E4T5"/>
<feature type="signal peptide" evidence="1">
    <location>
        <begin position="1"/>
        <end position="22"/>
    </location>
</feature>